<proteinExistence type="predicted"/>
<protein>
    <submittedName>
        <fullName evidence="2">Uncharacterized protein</fullName>
    </submittedName>
</protein>
<evidence type="ECO:0000256" key="1">
    <source>
        <dbReference type="SAM" id="MobiDB-lite"/>
    </source>
</evidence>
<dbReference type="Proteomes" id="UP000271683">
    <property type="component" value="Unassembled WGS sequence"/>
</dbReference>
<dbReference type="EMBL" id="RJKL01000001">
    <property type="protein sequence ID" value="ROP30947.1"/>
    <property type="molecule type" value="Genomic_DNA"/>
</dbReference>
<feature type="region of interest" description="Disordered" evidence="1">
    <location>
        <begin position="17"/>
        <end position="51"/>
    </location>
</feature>
<sequence length="51" mass="6194">MSERHLHIQHAEVIDRNRRQRLATQVEAQRQADQRREAQARRAQRDDADEF</sequence>
<accession>A0A3N1GKZ1</accession>
<evidence type="ECO:0000313" key="3">
    <source>
        <dbReference type="Proteomes" id="UP000271683"/>
    </source>
</evidence>
<evidence type="ECO:0000313" key="2">
    <source>
        <dbReference type="EMBL" id="ROP30947.1"/>
    </source>
</evidence>
<feature type="compositionally biased region" description="Basic and acidic residues" evidence="1">
    <location>
        <begin position="30"/>
        <end position="51"/>
    </location>
</feature>
<organism evidence="2 3">
    <name type="scientific">Couchioplanes caeruleus</name>
    <dbReference type="NCBI Taxonomy" id="56438"/>
    <lineage>
        <taxon>Bacteria</taxon>
        <taxon>Bacillati</taxon>
        <taxon>Actinomycetota</taxon>
        <taxon>Actinomycetes</taxon>
        <taxon>Micromonosporales</taxon>
        <taxon>Micromonosporaceae</taxon>
        <taxon>Couchioplanes</taxon>
    </lineage>
</organism>
<dbReference type="AlphaFoldDB" id="A0A3N1GKZ1"/>
<name>A0A3N1GKZ1_9ACTN</name>
<gene>
    <name evidence="2" type="ORF">EDD30_3832</name>
</gene>
<reference evidence="2 3" key="1">
    <citation type="submission" date="2018-11" db="EMBL/GenBank/DDBJ databases">
        <title>Sequencing the genomes of 1000 actinobacteria strains.</title>
        <authorList>
            <person name="Klenk H.-P."/>
        </authorList>
    </citation>
    <scope>NUCLEOTIDE SEQUENCE [LARGE SCALE GENOMIC DNA]</scope>
    <source>
        <strain evidence="2 3">DSM 43634</strain>
    </source>
</reference>
<comment type="caution">
    <text evidence="2">The sequence shown here is derived from an EMBL/GenBank/DDBJ whole genome shotgun (WGS) entry which is preliminary data.</text>
</comment>
<dbReference type="RefSeq" id="WP_170047128.1">
    <property type="nucleotide sequence ID" value="NZ_RJKL01000001.1"/>
</dbReference>